<name>A0ABW4WWY5_9BACT</name>
<dbReference type="PROSITE" id="PS51257">
    <property type="entry name" value="PROKAR_LIPOPROTEIN"/>
    <property type="match status" value="1"/>
</dbReference>
<proteinExistence type="predicted"/>
<protein>
    <recommendedName>
        <fullName evidence="3">DUF4136 domain-containing protein</fullName>
    </recommendedName>
</protein>
<dbReference type="EMBL" id="JBHUHV010000029">
    <property type="protein sequence ID" value="MFD2067189.1"/>
    <property type="molecule type" value="Genomic_DNA"/>
</dbReference>
<keyword evidence="2" id="KW-1185">Reference proteome</keyword>
<comment type="caution">
    <text evidence="1">The sequence shown here is derived from an EMBL/GenBank/DDBJ whole genome shotgun (WGS) entry which is preliminary data.</text>
</comment>
<evidence type="ECO:0008006" key="3">
    <source>
        <dbReference type="Google" id="ProtNLM"/>
    </source>
</evidence>
<dbReference type="RefSeq" id="WP_229961010.1">
    <property type="nucleotide sequence ID" value="NZ_JAJJWI010000009.1"/>
</dbReference>
<sequence length="225" mass="25443">MKTIQAYSRKNFIPLLSFAVIALILFGCAASTEITGTWKSPEATSQNYNRVIVAALTDNAQARQTVENDLQAQLQQRGIQVTKSIDVFPPAMMRERGSDADMLLQRIQGDGHDAILTVAVVDEETETRYVQGSGGVYGPYAPMGRFGWYGSFRGYYSHWYPTLYDPGYYTEDKVYFLESNLYDADSEQLLWSAQSRSYNPSSIDQFSEKFSELTVSRMQEENLIP</sequence>
<reference evidence="2" key="1">
    <citation type="journal article" date="2019" name="Int. J. Syst. Evol. Microbiol.">
        <title>The Global Catalogue of Microorganisms (GCM) 10K type strain sequencing project: providing services to taxonomists for standard genome sequencing and annotation.</title>
        <authorList>
            <consortium name="The Broad Institute Genomics Platform"/>
            <consortium name="The Broad Institute Genome Sequencing Center for Infectious Disease"/>
            <person name="Wu L."/>
            <person name="Ma J."/>
        </authorList>
    </citation>
    <scope>NUCLEOTIDE SEQUENCE [LARGE SCALE GENOMIC DNA]</scope>
    <source>
        <strain evidence="2">JCM 16545</strain>
    </source>
</reference>
<organism evidence="1 2">
    <name type="scientific">Pontibacter silvestris</name>
    <dbReference type="NCBI Taxonomy" id="2305183"/>
    <lineage>
        <taxon>Bacteria</taxon>
        <taxon>Pseudomonadati</taxon>
        <taxon>Bacteroidota</taxon>
        <taxon>Cytophagia</taxon>
        <taxon>Cytophagales</taxon>
        <taxon>Hymenobacteraceae</taxon>
        <taxon>Pontibacter</taxon>
    </lineage>
</organism>
<evidence type="ECO:0000313" key="1">
    <source>
        <dbReference type="EMBL" id="MFD2067189.1"/>
    </source>
</evidence>
<gene>
    <name evidence="1" type="ORF">ACFSKU_09870</name>
</gene>
<accession>A0ABW4WWY5</accession>
<dbReference type="Gene3D" id="3.30.160.670">
    <property type="match status" value="1"/>
</dbReference>
<evidence type="ECO:0000313" key="2">
    <source>
        <dbReference type="Proteomes" id="UP001597369"/>
    </source>
</evidence>
<dbReference type="Proteomes" id="UP001597369">
    <property type="component" value="Unassembled WGS sequence"/>
</dbReference>